<dbReference type="NCBIfam" id="NF007695">
    <property type="entry name" value="PRK10376.1"/>
    <property type="match status" value="1"/>
</dbReference>
<dbReference type="PANTHER" id="PTHR43625">
    <property type="entry name" value="AFLATOXIN B1 ALDEHYDE REDUCTASE"/>
    <property type="match status" value="1"/>
</dbReference>
<dbReference type="RefSeq" id="WP_005918277.1">
    <property type="nucleotide sequence ID" value="NZ_CP013006.1"/>
</dbReference>
<accession>A0AA44YX68</accession>
<dbReference type="CDD" id="cd19088">
    <property type="entry name" value="AKR_AKR13B1"/>
    <property type="match status" value="1"/>
</dbReference>
<protein>
    <submittedName>
        <fullName evidence="4">Oxidoreductase</fullName>
    </submittedName>
</protein>
<dbReference type="AlphaFoldDB" id="A0AA44YX68"/>
<sequence length="316" mass="34163">MPNGWDARNPRIPLDLTTSRNSHQEHEMNSSLPSTNEFRLGGELPINRLGFGAMRLPCNGFRGPARDPETGRAVLRRAVELGVNHIDTAEFYQSTDGSVRANALIREALYPYRSDLVIATKVGVVFNADGSHRPATRADMRRLVEENLSSLGLDRLDLVYLRIGEMTVPHGESLAERFEALAALRAEGLIRHLGISNVDIGHFNEARSIAPVVAVQNNFHIAKREDLSLLKACEEAGIAFCPFFPLGGGMGEIGDGRLARVAGRHGATPSQIALAWLLASSPVMLAIPGTGSVEHLQENVAAGGISLTEEDHAELA</sequence>
<feature type="domain" description="NADP-dependent oxidoreductase" evidence="3">
    <location>
        <begin position="48"/>
        <end position="315"/>
    </location>
</feature>
<evidence type="ECO:0000313" key="5">
    <source>
        <dbReference type="Proteomes" id="UP000251513"/>
    </source>
</evidence>
<dbReference type="InterPro" id="IPR050791">
    <property type="entry name" value="Aldo-Keto_reductase"/>
</dbReference>
<dbReference type="Pfam" id="PF00248">
    <property type="entry name" value="Aldo_ket_red"/>
    <property type="match status" value="1"/>
</dbReference>
<dbReference type="InterPro" id="IPR023210">
    <property type="entry name" value="NADP_OxRdtase_dom"/>
</dbReference>
<comment type="caution">
    <text evidence="4">The sequence shown here is derived from an EMBL/GenBank/DDBJ whole genome shotgun (WGS) entry which is preliminary data.</text>
</comment>
<gene>
    <name evidence="4" type="ORF">C7T86_23290</name>
</gene>
<evidence type="ECO:0000259" key="3">
    <source>
        <dbReference type="Pfam" id="PF00248"/>
    </source>
</evidence>
<reference evidence="4 5" key="1">
    <citation type="submission" date="2018-03" db="EMBL/GenBank/DDBJ databases">
        <title>Sequencing of reference strains of Xanthomonas.</title>
        <authorList>
            <person name="Studholme D.J."/>
            <person name="Vicente J."/>
            <person name="Sarris P."/>
        </authorList>
    </citation>
    <scope>NUCLEOTIDE SEQUENCE [LARGE SCALE GENOMIC DNA]</scope>
    <source>
        <strain evidence="4 5">WHRI 5232</strain>
    </source>
</reference>
<dbReference type="InterPro" id="IPR020471">
    <property type="entry name" value="AKR"/>
</dbReference>
<dbReference type="InterPro" id="IPR036812">
    <property type="entry name" value="NAD(P)_OxRdtase_dom_sf"/>
</dbReference>
<name>A0AA44YX68_XANCM</name>
<evidence type="ECO:0000256" key="1">
    <source>
        <dbReference type="ARBA" id="ARBA00023002"/>
    </source>
</evidence>
<feature type="region of interest" description="Disordered" evidence="2">
    <location>
        <begin position="1"/>
        <end position="37"/>
    </location>
</feature>
<keyword evidence="1" id="KW-0560">Oxidoreductase</keyword>
<dbReference type="Gene3D" id="3.20.20.100">
    <property type="entry name" value="NADP-dependent oxidoreductase domain"/>
    <property type="match status" value="1"/>
</dbReference>
<dbReference type="Proteomes" id="UP000251513">
    <property type="component" value="Unassembled WGS sequence"/>
</dbReference>
<organism evidence="4 5">
    <name type="scientific">Xanthomonas campestris pv. malvacearum</name>
    <dbReference type="NCBI Taxonomy" id="86040"/>
    <lineage>
        <taxon>Bacteria</taxon>
        <taxon>Pseudomonadati</taxon>
        <taxon>Pseudomonadota</taxon>
        <taxon>Gammaproteobacteria</taxon>
        <taxon>Lysobacterales</taxon>
        <taxon>Lysobacteraceae</taxon>
        <taxon>Xanthomonas</taxon>
    </lineage>
</organism>
<dbReference type="SUPFAM" id="SSF51430">
    <property type="entry name" value="NAD(P)-linked oxidoreductase"/>
    <property type="match status" value="1"/>
</dbReference>
<evidence type="ECO:0000256" key="2">
    <source>
        <dbReference type="SAM" id="MobiDB-lite"/>
    </source>
</evidence>
<proteinExistence type="predicted"/>
<dbReference type="PANTHER" id="PTHR43625:SF40">
    <property type="entry name" value="ALDO-KETO REDUCTASE YAKC [NADP(+)]"/>
    <property type="match status" value="1"/>
</dbReference>
<dbReference type="PRINTS" id="PR00069">
    <property type="entry name" value="ALDKETRDTASE"/>
</dbReference>
<evidence type="ECO:0000313" key="4">
    <source>
        <dbReference type="EMBL" id="PUE89642.1"/>
    </source>
</evidence>
<dbReference type="EMBL" id="PYJH01000093">
    <property type="protein sequence ID" value="PUE89642.1"/>
    <property type="molecule type" value="Genomic_DNA"/>
</dbReference>
<dbReference type="GO" id="GO:0005737">
    <property type="term" value="C:cytoplasm"/>
    <property type="evidence" value="ECO:0007669"/>
    <property type="project" value="TreeGrafter"/>
</dbReference>
<dbReference type="GO" id="GO:0016491">
    <property type="term" value="F:oxidoreductase activity"/>
    <property type="evidence" value="ECO:0007669"/>
    <property type="project" value="UniProtKB-KW"/>
</dbReference>